<dbReference type="Pfam" id="PF03237">
    <property type="entry name" value="Terminase_6N"/>
    <property type="match status" value="1"/>
</dbReference>
<protein>
    <submittedName>
        <fullName evidence="1">Phage terminase large subunit-like protein</fullName>
    </submittedName>
</protein>
<reference evidence="1 2" key="1">
    <citation type="submission" date="2023-07" db="EMBL/GenBank/DDBJ databases">
        <title>Genomic Encyclopedia of Type Strains, Phase IV (KMG-IV): sequencing the most valuable type-strain genomes for metagenomic binning, comparative biology and taxonomic classification.</title>
        <authorList>
            <person name="Goeker M."/>
        </authorList>
    </citation>
    <scope>NUCLEOTIDE SEQUENCE [LARGE SCALE GENOMIC DNA]</scope>
    <source>
        <strain evidence="1 2">DSM 1111</strain>
    </source>
</reference>
<dbReference type="Proteomes" id="UP001238496">
    <property type="component" value="Unassembled WGS sequence"/>
</dbReference>
<dbReference type="Gene3D" id="3.40.50.300">
    <property type="entry name" value="P-loop containing nucleotide triphosphate hydrolases"/>
    <property type="match status" value="1"/>
</dbReference>
<evidence type="ECO:0000313" key="2">
    <source>
        <dbReference type="Proteomes" id="UP001238496"/>
    </source>
</evidence>
<sequence length="152" mass="17085">MPHPIDSADIADLSRFTPADIAFLARDWRLLARPEQWPPEGDWRSWLILGGRGSGKTRAGAEWVQAQVLAAGKRTDLRIALVAETLGDAREVMIDGASGLTRIARRMRPEVEISRRRLVWPNGAIAQIFSSEDPESLRGPQFHLAWCDEYVR</sequence>
<evidence type="ECO:0000313" key="1">
    <source>
        <dbReference type="EMBL" id="MDQ0423380.1"/>
    </source>
</evidence>
<comment type="caution">
    <text evidence="1">The sequence shown here is derived from an EMBL/GenBank/DDBJ whole genome shotgun (WGS) entry which is preliminary data.</text>
</comment>
<proteinExistence type="predicted"/>
<organism evidence="1 2">
    <name type="scientific">Peteryoungia aggregata LMG 23059</name>
    <dbReference type="NCBI Taxonomy" id="1368425"/>
    <lineage>
        <taxon>Bacteria</taxon>
        <taxon>Pseudomonadati</taxon>
        <taxon>Pseudomonadota</taxon>
        <taxon>Alphaproteobacteria</taxon>
        <taxon>Hyphomicrobiales</taxon>
        <taxon>Rhizobiaceae</taxon>
        <taxon>Peteryoungia</taxon>
    </lineage>
</organism>
<accession>A0ABU0GDF1</accession>
<dbReference type="InterPro" id="IPR027417">
    <property type="entry name" value="P-loop_NTPase"/>
</dbReference>
<dbReference type="EMBL" id="JAUSUW010000019">
    <property type="protein sequence ID" value="MDQ0423380.1"/>
    <property type="molecule type" value="Genomic_DNA"/>
</dbReference>
<name>A0ABU0GDF1_9HYPH</name>
<keyword evidence="2" id="KW-1185">Reference proteome</keyword>
<gene>
    <name evidence="1" type="ORF">J2045_004432</name>
</gene>